<evidence type="ECO:0000313" key="1">
    <source>
        <dbReference type="EMBL" id="KAL3679099.1"/>
    </source>
</evidence>
<sequence>MTCNVSAMGNLGKHEVKCLLMDGVIETKIVKTLGRKARSNSGSHENLSVNQYCQLPLDLNTEPCEEELLDEPQFYFPFSMDENQLNGANFTTEGKIITSDDVIAEINKFSKKVTVTLIACPTFLFCVREPSRKS</sequence>
<organism evidence="1 2">
    <name type="scientific">Riccia sorocarpa</name>
    <dbReference type="NCBI Taxonomy" id="122646"/>
    <lineage>
        <taxon>Eukaryota</taxon>
        <taxon>Viridiplantae</taxon>
        <taxon>Streptophyta</taxon>
        <taxon>Embryophyta</taxon>
        <taxon>Marchantiophyta</taxon>
        <taxon>Marchantiopsida</taxon>
        <taxon>Marchantiidae</taxon>
        <taxon>Marchantiales</taxon>
        <taxon>Ricciaceae</taxon>
        <taxon>Riccia</taxon>
    </lineage>
</organism>
<dbReference type="Proteomes" id="UP001633002">
    <property type="component" value="Unassembled WGS sequence"/>
</dbReference>
<evidence type="ECO:0000313" key="2">
    <source>
        <dbReference type="Proteomes" id="UP001633002"/>
    </source>
</evidence>
<gene>
    <name evidence="1" type="ORF">R1sor_022055</name>
</gene>
<reference evidence="1 2" key="1">
    <citation type="submission" date="2024-09" db="EMBL/GenBank/DDBJ databases">
        <title>Chromosome-scale assembly of Riccia sorocarpa.</title>
        <authorList>
            <person name="Paukszto L."/>
        </authorList>
    </citation>
    <scope>NUCLEOTIDE SEQUENCE [LARGE SCALE GENOMIC DNA]</scope>
    <source>
        <strain evidence="1">LP-2024</strain>
        <tissue evidence="1">Aerial parts of the thallus</tissue>
    </source>
</reference>
<dbReference type="EMBL" id="JBJQOH010000007">
    <property type="protein sequence ID" value="KAL3679099.1"/>
    <property type="molecule type" value="Genomic_DNA"/>
</dbReference>
<accession>A0ABD3GPK8</accession>
<keyword evidence="2" id="KW-1185">Reference proteome</keyword>
<dbReference type="AlphaFoldDB" id="A0ABD3GPK8"/>
<proteinExistence type="predicted"/>
<comment type="caution">
    <text evidence="1">The sequence shown here is derived from an EMBL/GenBank/DDBJ whole genome shotgun (WGS) entry which is preliminary data.</text>
</comment>
<protein>
    <submittedName>
        <fullName evidence="1">Uncharacterized protein</fullName>
    </submittedName>
</protein>
<name>A0ABD3GPK8_9MARC</name>